<gene>
    <name evidence="2" type="ORF">SD70_03150</name>
</gene>
<dbReference type="Gene3D" id="3.30.420.40">
    <property type="match status" value="2"/>
</dbReference>
<dbReference type="Pfam" id="PF00480">
    <property type="entry name" value="ROK"/>
    <property type="match status" value="1"/>
</dbReference>
<protein>
    <submittedName>
        <fullName evidence="2">ROK family transcriptional regulator</fullName>
    </submittedName>
</protein>
<evidence type="ECO:0000313" key="3">
    <source>
        <dbReference type="Proteomes" id="UP000031967"/>
    </source>
</evidence>
<dbReference type="PANTHER" id="PTHR18964">
    <property type="entry name" value="ROK (REPRESSOR, ORF, KINASE) FAMILY"/>
    <property type="match status" value="1"/>
</dbReference>
<comment type="similarity">
    <text evidence="1">Belongs to the ROK (NagC/XylR) family.</text>
</comment>
<sequence>MDTLIGIDLGGTNIVCGLSDLEGNLLHMVKLPTEAERGSDDVLRKMADMTGLLVRQAGRDMKSVRAIGVGTPGFIDPVRGVNKFSSNLKWENVPMAGLLSAMTNKPVFINNDVKMYMYGEALKGAGQGHPCVLGVTIGTGLSAAVIHNGDIFYGGDYLAGELGHVPIEGNDFPCKCGMTGCLETIVSATGIAGQARRGIESGRDSVMSGWHPDLSQLTAADVSLAYDMNDSLAIDVMNRTGKVLAIGLSFAIPLVSPDVVLIGGGGALAGPRLFRPLQEELARRVHPMYMGKLAVKPAMHNEHAGVIGSALYALKQLSD</sequence>
<evidence type="ECO:0000313" key="2">
    <source>
        <dbReference type="EMBL" id="KIL42169.1"/>
    </source>
</evidence>
<comment type="caution">
    <text evidence="2">The sequence shown here is derived from an EMBL/GenBank/DDBJ whole genome shotgun (WGS) entry which is preliminary data.</text>
</comment>
<dbReference type="InterPro" id="IPR000600">
    <property type="entry name" value="ROK"/>
</dbReference>
<organism evidence="2 3">
    <name type="scientific">Gordoniibacillus kamchatkensis</name>
    <dbReference type="NCBI Taxonomy" id="1590651"/>
    <lineage>
        <taxon>Bacteria</taxon>
        <taxon>Bacillati</taxon>
        <taxon>Bacillota</taxon>
        <taxon>Bacilli</taxon>
        <taxon>Bacillales</taxon>
        <taxon>Paenibacillaceae</taxon>
        <taxon>Gordoniibacillus</taxon>
    </lineage>
</organism>
<reference evidence="2 3" key="1">
    <citation type="submission" date="2014-12" db="EMBL/GenBank/DDBJ databases">
        <title>Draft genome sequence of Paenibacillus kamchatkensis strain B-2647.</title>
        <authorList>
            <person name="Karlyshev A.V."/>
            <person name="Kudryashova E.B."/>
        </authorList>
    </citation>
    <scope>NUCLEOTIDE SEQUENCE [LARGE SCALE GENOMIC DNA]</scope>
    <source>
        <strain evidence="2 3">VKM B-2647</strain>
    </source>
</reference>
<name>A0ABR5AMD3_9BACL</name>
<dbReference type="Proteomes" id="UP000031967">
    <property type="component" value="Unassembled WGS sequence"/>
</dbReference>
<dbReference type="RefSeq" id="WP_041045545.1">
    <property type="nucleotide sequence ID" value="NZ_JXAK01000003.1"/>
</dbReference>
<evidence type="ECO:0000256" key="1">
    <source>
        <dbReference type="ARBA" id="ARBA00006479"/>
    </source>
</evidence>
<proteinExistence type="inferred from homology"/>
<accession>A0ABR5AMD3</accession>
<dbReference type="SUPFAM" id="SSF53067">
    <property type="entry name" value="Actin-like ATPase domain"/>
    <property type="match status" value="1"/>
</dbReference>
<dbReference type="PANTHER" id="PTHR18964:SF149">
    <property type="entry name" value="BIFUNCTIONAL UDP-N-ACETYLGLUCOSAMINE 2-EPIMERASE_N-ACETYLMANNOSAMINE KINASE"/>
    <property type="match status" value="1"/>
</dbReference>
<dbReference type="InterPro" id="IPR043129">
    <property type="entry name" value="ATPase_NBD"/>
</dbReference>
<keyword evidence="3" id="KW-1185">Reference proteome</keyword>
<dbReference type="EMBL" id="JXAK01000003">
    <property type="protein sequence ID" value="KIL42169.1"/>
    <property type="molecule type" value="Genomic_DNA"/>
</dbReference>